<evidence type="ECO:0000313" key="3">
    <source>
        <dbReference type="Proteomes" id="UP000054549"/>
    </source>
</evidence>
<accession>A0A0C2W7Z4</accession>
<keyword evidence="3" id="KW-1185">Reference proteome</keyword>
<dbReference type="Proteomes" id="UP000054549">
    <property type="component" value="Unassembled WGS sequence"/>
</dbReference>
<dbReference type="HOGENOM" id="CLU_727558_0_0_1"/>
<reference evidence="2 3" key="1">
    <citation type="submission" date="2014-04" db="EMBL/GenBank/DDBJ databases">
        <title>Evolutionary Origins and Diversification of the Mycorrhizal Mutualists.</title>
        <authorList>
            <consortium name="DOE Joint Genome Institute"/>
            <consortium name="Mycorrhizal Genomics Consortium"/>
            <person name="Kohler A."/>
            <person name="Kuo A."/>
            <person name="Nagy L.G."/>
            <person name="Floudas D."/>
            <person name="Copeland A."/>
            <person name="Barry K.W."/>
            <person name="Cichocki N."/>
            <person name="Veneault-Fourrey C."/>
            <person name="LaButti K."/>
            <person name="Lindquist E.A."/>
            <person name="Lipzen A."/>
            <person name="Lundell T."/>
            <person name="Morin E."/>
            <person name="Murat C."/>
            <person name="Riley R."/>
            <person name="Ohm R."/>
            <person name="Sun H."/>
            <person name="Tunlid A."/>
            <person name="Henrissat B."/>
            <person name="Grigoriev I.V."/>
            <person name="Hibbett D.S."/>
            <person name="Martin F."/>
        </authorList>
    </citation>
    <scope>NUCLEOTIDE SEQUENCE [LARGE SCALE GENOMIC DNA]</scope>
    <source>
        <strain evidence="2 3">Koide BX008</strain>
    </source>
</reference>
<protein>
    <submittedName>
        <fullName evidence="2">Uncharacterized protein</fullName>
    </submittedName>
</protein>
<evidence type="ECO:0000256" key="1">
    <source>
        <dbReference type="SAM" id="MobiDB-lite"/>
    </source>
</evidence>
<dbReference type="EMBL" id="KN818376">
    <property type="protein sequence ID" value="KIL57282.1"/>
    <property type="molecule type" value="Genomic_DNA"/>
</dbReference>
<gene>
    <name evidence="2" type="ORF">M378DRAFT_397873</name>
</gene>
<proteinExistence type="predicted"/>
<organism evidence="2 3">
    <name type="scientific">Amanita muscaria (strain Koide BX008)</name>
    <dbReference type="NCBI Taxonomy" id="946122"/>
    <lineage>
        <taxon>Eukaryota</taxon>
        <taxon>Fungi</taxon>
        <taxon>Dikarya</taxon>
        <taxon>Basidiomycota</taxon>
        <taxon>Agaricomycotina</taxon>
        <taxon>Agaricomycetes</taxon>
        <taxon>Agaricomycetidae</taxon>
        <taxon>Agaricales</taxon>
        <taxon>Pluteineae</taxon>
        <taxon>Amanitaceae</taxon>
        <taxon>Amanita</taxon>
    </lineage>
</organism>
<name>A0A0C2W7Z4_AMAMK</name>
<dbReference type="AlphaFoldDB" id="A0A0C2W7Z4"/>
<dbReference type="InParanoid" id="A0A0C2W7Z4"/>
<dbReference type="OrthoDB" id="3068759at2759"/>
<feature type="region of interest" description="Disordered" evidence="1">
    <location>
        <begin position="256"/>
        <end position="304"/>
    </location>
</feature>
<sequence length="422" mass="47678">MAADFTGHYGLHWYSPQACGGQLPTSGTSDLEPFQAFNGLHNPPGMYQWQAAADEHQNSTFTGFDFRIPEWNVQSMQRNDLQSVAFEKDYVNTTVSDRLIEDGAVQNPVALQAQLSTVPLVNQDVEHVYQLERPISPLPPSERFPPVPFQDVRYTSLEPFDQLMNYIPPFREHILPTNFQVLPDTGSVATFCDNLFGPGDRAKDNPSFATSSLPNYEALRYSNTRAVVEPFQHQHISVPLSPPFMNPLDLDFHNHGEDIASDDDPFRPYMPPLSQPRGRPRGRPRTRNAIPTPPTSTSRHRHGHKRRCEWDENCGAYVSASSVVSHIKLHVALELVEAMFGVTGTKFNVRYMLKPSTMAEFQFEDLAPKERAIVVMDHGKVWAKCMWGTDGCYFCREHLPLNYLPRHVMSMHLGLGNVGMLA</sequence>
<evidence type="ECO:0000313" key="2">
    <source>
        <dbReference type="EMBL" id="KIL57282.1"/>
    </source>
</evidence>